<dbReference type="HOGENOM" id="CLU_1474642_0_0_6"/>
<feature type="transmembrane region" description="Helical" evidence="1">
    <location>
        <begin position="96"/>
        <end position="115"/>
    </location>
</feature>
<dbReference type="OrthoDB" id="9876916at2"/>
<dbReference type="Proteomes" id="UP000000642">
    <property type="component" value="Chromosome"/>
</dbReference>
<evidence type="ECO:0000313" key="3">
    <source>
        <dbReference type="Proteomes" id="UP000000642"/>
    </source>
</evidence>
<reference evidence="2 3" key="1">
    <citation type="journal article" date="2006" name="PLoS Genet.">
        <title>The complete genome sequence and comparative genome analysis of the high pathogenicity Yersinia enterocolitica strain 8081.</title>
        <authorList>
            <person name="Thomson N.R."/>
            <person name="Howard S."/>
            <person name="Wren B.W."/>
            <person name="Holden M.T.G."/>
            <person name="Crossman L."/>
            <person name="Challis G.L."/>
            <person name="Churcher C."/>
            <person name="Mungall K."/>
            <person name="Brooks K."/>
            <person name="Chillingworth T."/>
            <person name="Feltwell T."/>
            <person name="Abdellah Z."/>
            <person name="Hauser H."/>
            <person name="Jagels K."/>
            <person name="Maddison M."/>
            <person name="Moule S."/>
            <person name="Sanders M."/>
            <person name="Whitehead S."/>
            <person name="Quail M.A."/>
            <person name="Dougan G."/>
            <person name="Parkhill J."/>
            <person name="Prentice M.B."/>
        </authorList>
    </citation>
    <scope>NUCLEOTIDE SEQUENCE [LARGE SCALE GENOMIC DNA]</scope>
    <source>
        <strain evidence="3">NCTC 13174 / 8081</strain>
    </source>
</reference>
<accession>A1JKH3</accession>
<organism evidence="2 3">
    <name type="scientific">Yersinia enterocolitica serotype O:8 / biotype 1B (strain NCTC 13174 / 8081)</name>
    <dbReference type="NCBI Taxonomy" id="393305"/>
    <lineage>
        <taxon>Bacteria</taxon>
        <taxon>Pseudomonadati</taxon>
        <taxon>Pseudomonadota</taxon>
        <taxon>Gammaproteobacteria</taxon>
        <taxon>Enterobacterales</taxon>
        <taxon>Yersiniaceae</taxon>
        <taxon>Yersinia</taxon>
    </lineage>
</organism>
<evidence type="ECO:0000256" key="1">
    <source>
        <dbReference type="SAM" id="Phobius"/>
    </source>
</evidence>
<dbReference type="KEGG" id="yen:YE0987"/>
<name>A1JKH3_YERE8</name>
<keyword evidence="1" id="KW-0472">Membrane</keyword>
<proteinExistence type="predicted"/>
<dbReference type="AlphaFoldDB" id="A1JKH3"/>
<dbReference type="EMBL" id="AM286415">
    <property type="protein sequence ID" value="CAL11085.1"/>
    <property type="molecule type" value="Genomic_DNA"/>
</dbReference>
<keyword evidence="1" id="KW-0812">Transmembrane</keyword>
<feature type="transmembrane region" description="Helical" evidence="1">
    <location>
        <begin position="65"/>
        <end position="84"/>
    </location>
</feature>
<gene>
    <name evidence="2" type="ordered locus">YE0987</name>
</gene>
<sequence length="183" mass="21201">MLKKHSVANVLFSISIMTIFCLLYFSGYYYKWTLNLLVFIFPVTAGLIIFFYLHKRYHEVLKKFFESQISFFSLCGYGYYLYMITNVDSKLTFTQVFSSLLGYLFLTFITSSGVIKCSISIKEFFQEKHKLHGGNTNNTQNDLTSKISINDNNTFISIRASHSNDIYASVQKENKIVVSLKNK</sequence>
<protein>
    <submittedName>
        <fullName evidence="2">Inner membrane protein</fullName>
    </submittedName>
</protein>
<feature type="transmembrane region" description="Helical" evidence="1">
    <location>
        <begin position="7"/>
        <end position="26"/>
    </location>
</feature>
<feature type="transmembrane region" description="Helical" evidence="1">
    <location>
        <begin position="32"/>
        <end position="53"/>
    </location>
</feature>
<keyword evidence="1" id="KW-1133">Transmembrane helix</keyword>
<evidence type="ECO:0000313" key="2">
    <source>
        <dbReference type="EMBL" id="CAL11085.1"/>
    </source>
</evidence>